<feature type="compositionally biased region" description="Low complexity" evidence="1">
    <location>
        <begin position="7"/>
        <end position="51"/>
    </location>
</feature>
<feature type="compositionally biased region" description="Low complexity" evidence="1">
    <location>
        <begin position="377"/>
        <end position="397"/>
    </location>
</feature>
<feature type="region of interest" description="Disordered" evidence="1">
    <location>
        <begin position="1"/>
        <end position="129"/>
    </location>
</feature>
<dbReference type="Proteomes" id="UP000289152">
    <property type="component" value="Unassembled WGS sequence"/>
</dbReference>
<dbReference type="InParanoid" id="A0A4Q1BNT1"/>
<evidence type="ECO:0000313" key="3">
    <source>
        <dbReference type="Proteomes" id="UP000289152"/>
    </source>
</evidence>
<gene>
    <name evidence="2" type="ORF">M231_03195</name>
</gene>
<accession>A0A4Q1BNT1</accession>
<evidence type="ECO:0000313" key="2">
    <source>
        <dbReference type="EMBL" id="RXK39526.1"/>
    </source>
</evidence>
<feature type="region of interest" description="Disordered" evidence="1">
    <location>
        <begin position="585"/>
        <end position="625"/>
    </location>
</feature>
<feature type="compositionally biased region" description="Polar residues" evidence="1">
    <location>
        <begin position="100"/>
        <end position="114"/>
    </location>
</feature>
<feature type="compositionally biased region" description="Low complexity" evidence="1">
    <location>
        <begin position="79"/>
        <end position="99"/>
    </location>
</feature>
<dbReference type="EMBL" id="SDIL01000030">
    <property type="protein sequence ID" value="RXK39526.1"/>
    <property type="molecule type" value="Genomic_DNA"/>
</dbReference>
<proteinExistence type="predicted"/>
<evidence type="ECO:0008006" key="4">
    <source>
        <dbReference type="Google" id="ProtNLM"/>
    </source>
</evidence>
<feature type="region of interest" description="Disordered" evidence="1">
    <location>
        <begin position="204"/>
        <end position="236"/>
    </location>
</feature>
<dbReference type="VEuPathDB" id="FungiDB:TREMEDRAFT_62339"/>
<dbReference type="AlphaFoldDB" id="A0A4Q1BNT1"/>
<organism evidence="2 3">
    <name type="scientific">Tremella mesenterica</name>
    <name type="common">Jelly fungus</name>
    <dbReference type="NCBI Taxonomy" id="5217"/>
    <lineage>
        <taxon>Eukaryota</taxon>
        <taxon>Fungi</taxon>
        <taxon>Dikarya</taxon>
        <taxon>Basidiomycota</taxon>
        <taxon>Agaricomycotina</taxon>
        <taxon>Tremellomycetes</taxon>
        <taxon>Tremellales</taxon>
        <taxon>Tremellaceae</taxon>
        <taxon>Tremella</taxon>
    </lineage>
</organism>
<evidence type="ECO:0000256" key="1">
    <source>
        <dbReference type="SAM" id="MobiDB-lite"/>
    </source>
</evidence>
<protein>
    <recommendedName>
        <fullName evidence="4">CBS domain-containing protein</fullName>
    </recommendedName>
</protein>
<dbReference type="FunCoup" id="A0A4Q1BNT1">
    <property type="interactions" value="19"/>
</dbReference>
<feature type="region of interest" description="Disordered" evidence="1">
    <location>
        <begin position="370"/>
        <end position="408"/>
    </location>
</feature>
<dbReference type="OrthoDB" id="449052at2759"/>
<dbReference type="STRING" id="5217.A0A4Q1BNT1"/>
<name>A0A4Q1BNT1_TREME</name>
<reference evidence="2 3" key="1">
    <citation type="submission" date="2016-06" db="EMBL/GenBank/DDBJ databases">
        <title>Evolution of pathogenesis and genome organization in the Tremellales.</title>
        <authorList>
            <person name="Cuomo C."/>
            <person name="Litvintseva A."/>
            <person name="Heitman J."/>
            <person name="Chen Y."/>
            <person name="Sun S."/>
            <person name="Springer D."/>
            <person name="Dromer F."/>
            <person name="Young S."/>
            <person name="Zeng Q."/>
            <person name="Chapman S."/>
            <person name="Gujja S."/>
            <person name="Saif S."/>
            <person name="Birren B."/>
        </authorList>
    </citation>
    <scope>NUCLEOTIDE SEQUENCE [LARGE SCALE GENOMIC DNA]</scope>
    <source>
        <strain evidence="2 3">ATCC 28783</strain>
    </source>
</reference>
<keyword evidence="3" id="KW-1185">Reference proteome</keyword>
<feature type="compositionally biased region" description="Polar residues" evidence="1">
    <location>
        <begin position="58"/>
        <end position="68"/>
    </location>
</feature>
<comment type="caution">
    <text evidence="2">The sequence shown here is derived from an EMBL/GenBank/DDBJ whole genome shotgun (WGS) entry which is preliminary data.</text>
</comment>
<sequence length="625" mass="67051">MNDSTVPSPRQAESSSLSSSSNPSTPSLLRRPSMTASPLLLSTSPRSLPLPNRHGSIGHQSKFSTDNNAYPRPGRHARGSSSSGSLSNSLFGSSYSTSLPTTSNFPQGANVTRSRSVHKTAEIDTPSPPEDIEWLQVTAEQLLVKQEVRKVPGNMGMEEAVEVLLQKDCKCLLVEINPEQYAFFDYSDLNTFLLLVLQASANSHSRSPAPQRGITSSTSVRDQNIPDSPFDEGESYLDERSRDIVQSLRRGTKLGVGAVCDISQKNPYHSFSPDTILRNLLPLFASGLHRVAIVMDKETPRILDDTMILKHLTSSHTPSILNLPVSSSSLHLALQPLISLPGTASVLDAMQVMSLNGLAALGVLSGSGNGNTRRDSFSSNPSSGGISRSSSISLSTSPMLVPTSPEHLSPIDSGCPGDLLSVISVEDCTRLVIPSEGKKVLGMGLEQLVKKIQVKENAGLERGEDKVPVHTISFSATLLHTSHLILATASSRVFIPNVTTPPLSPSPTFSATFSSPISSPSLSTLSLSDSRFVPFPGLPIPPSTQLSAHYVVSTVDILSCLARAYNTQFAPADLLDMNKQVNHVGDQTWNLDPTSVARRRRASSSTSSNPAEGAFESWRWARGKK</sequence>
<feature type="compositionally biased region" description="Polar residues" evidence="1">
    <location>
        <begin position="204"/>
        <end position="226"/>
    </location>
</feature>